<gene>
    <name evidence="6" type="ORF">MM415B00932_0005</name>
</gene>
<evidence type="ECO:0000256" key="3">
    <source>
        <dbReference type="SAM" id="Phobius"/>
    </source>
</evidence>
<evidence type="ECO:0000256" key="1">
    <source>
        <dbReference type="ARBA" id="ARBA00022612"/>
    </source>
</evidence>
<dbReference type="Pfam" id="PF10145">
    <property type="entry name" value="PhageMin_Tail"/>
    <property type="match status" value="1"/>
</dbReference>
<sequence length="1123" mass="124014">MDDRIGINYDINIAQIKAQAAKVKGIIAQLNQFIQSASQTVSGSGGLAGGSAAGLSNTVQQLQKLGVTSNMTAKDIKNLNLSAADMQRVLTLTKKRMKELTKEVDSSGKVTKTAAAEYDHLSKRLPEVEHEVNRGIKAFGDYRRAMDRWGQGFKYMMLSQLAWIASGGALIAMIGGITKGISDIIQFHQQMKALLAITGANAQEMDMMEQAIRKAAVATKFFASDMGNAATIMAQAGFSAEEISNSIGAVAVLASSTGRDLKDVADLMTTIIRAYGMNASEALRVANVLAAGIAKSKLQIDTLTTALNYMGVASHQFGISLEDTVAWLGVLRDRGMKASTIGTSFRGVLATLVRETRRFSDVLKGLKTPLGFADVSLAGGQRLEVVMKKLADAGFRVSDAFASIPRRTAMTFSLMIKNVEAFEKLRKEITGTNSAIDMNRIMMQGLDSQLKQTKSILDEFLLAFSKSGGAFEPFVGGLKLIVQTIGSLLAAFTTALKILAKGGAAWAALNIGRKPGQLAPGNKLEADPNLSFWDDFFRKRGPERQGTNEVYIQLLKDIEKDSQEYQKLMDKIWGKGGFLGVGGKSPEQQDAGQAAEQLRKLSIEYNHLIRQFHDPALERGSEAWKDLRDKIQLVSNQIDELKNSSKDAIGTLDDLYGPLVSLQDVLYDILFKQSAHPEEFLSIFRKGKDNIILLSEAVKHLRDQFYDAFAKFDEKGGAEQLKRMMQAAQELARAEDTLAKAQKKIEDEKQANYKKTLKALAAQVKFIEDARKRGEKAEKKEVDAAFKVFKMKQSLQREEIQNLKHHTNALESIDQRYSRGKKQLLDALADLNRDEYQRAIADIENEATRRREVLQQMLTDSKQLLAQMREDDLWSTMLGGKIGETEDRIASIEQLLQLVDQIEQKAKSQTFAPSDSIAGMVEGLKDFGKELRNEFKSWHDLVYNSATAMRDTMSDVFFDAMNSELKTAEEYWKSFTNSVKRYIADMAAKWLMFQAFGSMGSGDKPSWGLLGTAASYVFGASHAGGKGPGESMTVIRNDEFVMRGSSSRSIGYDNLERMNRTGTMPQGGPTVVDNSRTYLMIDAIDPQSFDRVLRERGGRAIMDMSLQSFSIASAKKDPRVRSR</sequence>
<dbReference type="PANTHER" id="PTHR37813">
    <property type="entry name" value="FELS-2 PROPHAGE PROTEIN"/>
    <property type="match status" value="1"/>
</dbReference>
<accession>A0A6M3IV97</accession>
<dbReference type="InterPro" id="IPR006431">
    <property type="entry name" value="Phage_tape_meas_C"/>
</dbReference>
<dbReference type="AlphaFoldDB" id="A0A6M3IV97"/>
<organism evidence="6">
    <name type="scientific">viral metagenome</name>
    <dbReference type="NCBI Taxonomy" id="1070528"/>
    <lineage>
        <taxon>unclassified sequences</taxon>
        <taxon>metagenomes</taxon>
        <taxon>organismal metagenomes</taxon>
    </lineage>
</organism>
<dbReference type="InterPro" id="IPR010090">
    <property type="entry name" value="Phage_tape_meas"/>
</dbReference>
<feature type="coiled-coil region" evidence="2">
    <location>
        <begin position="724"/>
        <end position="751"/>
    </location>
</feature>
<protein>
    <submittedName>
        <fullName evidence="6">Putative tail protein</fullName>
    </submittedName>
</protein>
<feature type="transmembrane region" description="Helical" evidence="3">
    <location>
        <begin position="153"/>
        <end position="177"/>
    </location>
</feature>
<reference evidence="6" key="1">
    <citation type="submission" date="2020-03" db="EMBL/GenBank/DDBJ databases">
        <title>The deep terrestrial virosphere.</title>
        <authorList>
            <person name="Holmfeldt K."/>
            <person name="Nilsson E."/>
            <person name="Simone D."/>
            <person name="Lopez-Fernandez M."/>
            <person name="Wu X."/>
            <person name="de Brujin I."/>
            <person name="Lundin D."/>
            <person name="Andersson A."/>
            <person name="Bertilsson S."/>
            <person name="Dopson M."/>
        </authorList>
    </citation>
    <scope>NUCLEOTIDE SEQUENCE</scope>
    <source>
        <strain evidence="6">MM415B00932</strain>
    </source>
</reference>
<keyword evidence="2" id="KW-0175">Coiled coil</keyword>
<dbReference type="EMBL" id="MT141442">
    <property type="protein sequence ID" value="QJA61463.1"/>
    <property type="molecule type" value="Genomic_DNA"/>
</dbReference>
<evidence type="ECO:0000313" key="6">
    <source>
        <dbReference type="EMBL" id="QJA61463.1"/>
    </source>
</evidence>
<evidence type="ECO:0000259" key="5">
    <source>
        <dbReference type="Pfam" id="PF10145"/>
    </source>
</evidence>
<name>A0A6M3IV97_9ZZZZ</name>
<evidence type="ECO:0000256" key="2">
    <source>
        <dbReference type="SAM" id="Coils"/>
    </source>
</evidence>
<proteinExistence type="predicted"/>
<feature type="domain" description="Bacteriophage tail tape measure C-terminal" evidence="4">
    <location>
        <begin position="918"/>
        <end position="996"/>
    </location>
</feature>
<dbReference type="PANTHER" id="PTHR37813:SF1">
    <property type="entry name" value="FELS-2 PROPHAGE PROTEIN"/>
    <property type="match status" value="1"/>
</dbReference>
<keyword evidence="3" id="KW-1133">Transmembrane helix</keyword>
<evidence type="ECO:0000259" key="4">
    <source>
        <dbReference type="Pfam" id="PF09718"/>
    </source>
</evidence>
<feature type="domain" description="Phage tail tape measure protein" evidence="5">
    <location>
        <begin position="210"/>
        <end position="392"/>
    </location>
</feature>
<keyword evidence="3" id="KW-0472">Membrane</keyword>
<keyword evidence="3" id="KW-0812">Transmembrane</keyword>
<dbReference type="Pfam" id="PF09718">
    <property type="entry name" value="Tape_meas_lam_C"/>
    <property type="match status" value="1"/>
</dbReference>
<dbReference type="NCBIfam" id="TIGR01760">
    <property type="entry name" value="tape_meas_TP901"/>
    <property type="match status" value="1"/>
</dbReference>
<keyword evidence="1" id="KW-1188">Viral release from host cell</keyword>